<gene>
    <name evidence="2" type="ORF">K933_06183</name>
</gene>
<accession>V4HEA3</accession>
<dbReference type="OrthoDB" id="342763at2157"/>
<comment type="caution">
    <text evidence="2">The sequence shown here is derived from an EMBL/GenBank/DDBJ whole genome shotgun (WGS) entry which is preliminary data.</text>
</comment>
<organism evidence="2 3">
    <name type="scientific">Candidatus Halobonum tyrrellensis G22</name>
    <dbReference type="NCBI Taxonomy" id="1324957"/>
    <lineage>
        <taxon>Archaea</taxon>
        <taxon>Methanobacteriati</taxon>
        <taxon>Methanobacteriota</taxon>
        <taxon>Stenosarchaea group</taxon>
        <taxon>Halobacteria</taxon>
        <taxon>Halobacteriales</taxon>
        <taxon>Haloferacaceae</taxon>
        <taxon>Candidatus Halobonum</taxon>
    </lineage>
</organism>
<evidence type="ECO:0000313" key="2">
    <source>
        <dbReference type="EMBL" id="ESP89015.1"/>
    </source>
</evidence>
<dbReference type="RefSeq" id="WP_023393824.1">
    <property type="nucleotide sequence ID" value="NZ_ASGZ01000020.1"/>
</dbReference>
<name>V4HEA3_9EURY</name>
<evidence type="ECO:0000256" key="1">
    <source>
        <dbReference type="SAM" id="MobiDB-lite"/>
    </source>
</evidence>
<dbReference type="eggNOG" id="arCOG09024">
    <property type="taxonomic scope" value="Archaea"/>
</dbReference>
<dbReference type="AlphaFoldDB" id="V4HEA3"/>
<feature type="compositionally biased region" description="Basic and acidic residues" evidence="1">
    <location>
        <begin position="1"/>
        <end position="21"/>
    </location>
</feature>
<reference evidence="2 3" key="1">
    <citation type="journal article" date="2013" name="Genome Announc.">
        <title>Draft Genome Sequence of 'Candidatus Halobonum tyrrellensis' Strain G22, Isolated from the Hypersaline Waters of Lake Tyrrell, Australia.</title>
        <authorList>
            <person name="Ugalde J.A."/>
            <person name="Narasingarao P."/>
            <person name="Kuo S."/>
            <person name="Podell S."/>
            <person name="Allen E.E."/>
        </authorList>
    </citation>
    <scope>NUCLEOTIDE SEQUENCE [LARGE SCALE GENOMIC DNA]</scope>
    <source>
        <strain evidence="2 3">G22</strain>
    </source>
</reference>
<dbReference type="STRING" id="1324957.K933_06183"/>
<dbReference type="Pfam" id="PF25951">
    <property type="entry name" value="DUF7989"/>
    <property type="match status" value="1"/>
</dbReference>
<protein>
    <submittedName>
        <fullName evidence="2">Uncharacterized protein</fullName>
    </submittedName>
</protein>
<dbReference type="Proteomes" id="UP000017840">
    <property type="component" value="Unassembled WGS sequence"/>
</dbReference>
<sequence length="87" mass="9142">MTEGRDEGATMADVRHTHPETGETFGAVYRRGPAVADGGATRERDRGSDGASDGTVADVDHEPPYPDPADVWARGGERSGADRGDDT</sequence>
<evidence type="ECO:0000313" key="3">
    <source>
        <dbReference type="Proteomes" id="UP000017840"/>
    </source>
</evidence>
<dbReference type="EMBL" id="ASGZ01000020">
    <property type="protein sequence ID" value="ESP89015.1"/>
    <property type="molecule type" value="Genomic_DNA"/>
</dbReference>
<feature type="compositionally biased region" description="Basic and acidic residues" evidence="1">
    <location>
        <begin position="75"/>
        <end position="87"/>
    </location>
</feature>
<feature type="region of interest" description="Disordered" evidence="1">
    <location>
        <begin position="1"/>
        <end position="87"/>
    </location>
</feature>
<dbReference type="InterPro" id="IPR058742">
    <property type="entry name" value="DUF7989"/>
</dbReference>
<keyword evidence="3" id="KW-1185">Reference proteome</keyword>
<proteinExistence type="predicted"/>